<dbReference type="EMBL" id="JAYGIE010000135">
    <property type="protein sequence ID" value="MEA5480580.1"/>
    <property type="molecule type" value="Genomic_DNA"/>
</dbReference>
<accession>A0ABU5TQG1</accession>
<keyword evidence="2" id="KW-1185">Reference proteome</keyword>
<evidence type="ECO:0000313" key="2">
    <source>
        <dbReference type="Proteomes" id="UP001301388"/>
    </source>
</evidence>
<comment type="caution">
    <text evidence="1">The sequence shown here is derived from an EMBL/GenBank/DDBJ whole genome shotgun (WGS) entry which is preliminary data.</text>
</comment>
<dbReference type="Proteomes" id="UP001301388">
    <property type="component" value="Unassembled WGS sequence"/>
</dbReference>
<dbReference type="RefSeq" id="WP_323263544.1">
    <property type="nucleotide sequence ID" value="NZ_JAYGIE010000135.1"/>
</dbReference>
<evidence type="ECO:0000313" key="1">
    <source>
        <dbReference type="EMBL" id="MEA5480580.1"/>
    </source>
</evidence>
<reference evidence="1 2" key="1">
    <citation type="submission" date="2023-12" db="EMBL/GenBank/DDBJ databases">
        <title>Baltic Sea Cyanobacteria.</title>
        <authorList>
            <person name="Delbaje E."/>
            <person name="Fewer D.P."/>
            <person name="Shishido T.K."/>
        </authorList>
    </citation>
    <scope>NUCLEOTIDE SEQUENCE [LARGE SCALE GENOMIC DNA]</scope>
    <source>
        <strain evidence="1 2">UHCC 0370</strain>
    </source>
</reference>
<gene>
    <name evidence="1" type="ORF">VB774_23335</name>
</gene>
<proteinExistence type="predicted"/>
<protein>
    <submittedName>
        <fullName evidence="1">Uncharacterized protein</fullName>
    </submittedName>
</protein>
<name>A0ABU5TQG1_9CYAN</name>
<sequence>MGDGCWGDRLEIMTHGNGDRIWEMDCWGDRLDIANYDDGDRLFVIFSIKFNNVFSGNE</sequence>
<organism evidence="1 2">
    <name type="scientific">Pseudanabaena galeata UHCC 0370</name>
    <dbReference type="NCBI Taxonomy" id="3110310"/>
    <lineage>
        <taxon>Bacteria</taxon>
        <taxon>Bacillati</taxon>
        <taxon>Cyanobacteriota</taxon>
        <taxon>Cyanophyceae</taxon>
        <taxon>Pseudanabaenales</taxon>
        <taxon>Pseudanabaenaceae</taxon>
        <taxon>Pseudanabaena</taxon>
    </lineage>
</organism>